<evidence type="ECO:0000313" key="14">
    <source>
        <dbReference type="Proteomes" id="UP000009192"/>
    </source>
</evidence>
<feature type="transmembrane region" description="Helical" evidence="10">
    <location>
        <begin position="170"/>
        <end position="192"/>
    </location>
</feature>
<dbReference type="OrthoDB" id="62956at2759"/>
<organism evidence="13 14">
    <name type="scientific">Drosophila mojavensis</name>
    <name type="common">Fruit fly</name>
    <dbReference type="NCBI Taxonomy" id="7230"/>
    <lineage>
        <taxon>Eukaryota</taxon>
        <taxon>Metazoa</taxon>
        <taxon>Ecdysozoa</taxon>
        <taxon>Arthropoda</taxon>
        <taxon>Hexapoda</taxon>
        <taxon>Insecta</taxon>
        <taxon>Pterygota</taxon>
        <taxon>Neoptera</taxon>
        <taxon>Endopterygota</taxon>
        <taxon>Diptera</taxon>
        <taxon>Brachycera</taxon>
        <taxon>Muscomorpha</taxon>
        <taxon>Ephydroidea</taxon>
        <taxon>Drosophilidae</taxon>
        <taxon>Drosophila</taxon>
    </lineage>
</organism>
<keyword evidence="4 9" id="KW-0812">Transmembrane</keyword>
<comment type="subcellular location">
    <subcellularLocation>
        <location evidence="8">Endomembrane system</location>
        <topology evidence="8">Single-pass membrane protein</topology>
    </subcellularLocation>
    <subcellularLocation>
        <location evidence="1 9">Membrane</location>
        <topology evidence="1 9">Single-pass type I membrane protein</topology>
    </subcellularLocation>
</comment>
<feature type="chain" id="PRO_5006388067" evidence="11">
    <location>
        <begin position="17"/>
        <end position="225"/>
    </location>
</feature>
<dbReference type="EMBL" id="CH933808">
    <property type="protein sequence ID" value="KRG04968.1"/>
    <property type="molecule type" value="Genomic_DNA"/>
</dbReference>
<dbReference type="GO" id="GO:0012505">
    <property type="term" value="C:endomembrane system"/>
    <property type="evidence" value="ECO:0007669"/>
    <property type="project" value="UniProtKB-SubCell"/>
</dbReference>
<dbReference type="InParanoid" id="A0A0Q9XLT5"/>
<protein>
    <submittedName>
        <fullName evidence="13">Uncharacterized protein, isoform B</fullName>
    </submittedName>
</protein>
<dbReference type="Gene3D" id="2.60.120.680">
    <property type="entry name" value="GOLD domain"/>
    <property type="match status" value="1"/>
</dbReference>
<dbReference type="AlphaFoldDB" id="A0A0Q9XLT5"/>
<evidence type="ECO:0000256" key="7">
    <source>
        <dbReference type="ARBA" id="ARBA00023136"/>
    </source>
</evidence>
<keyword evidence="6 10" id="KW-1133">Transmembrane helix</keyword>
<evidence type="ECO:0000256" key="6">
    <source>
        <dbReference type="ARBA" id="ARBA00022989"/>
    </source>
</evidence>
<gene>
    <name evidence="13" type="primary">Dmoj\GI18814</name>
    <name evidence="13" type="ORF">Dmoj_GI18814</name>
</gene>
<evidence type="ECO:0000256" key="1">
    <source>
        <dbReference type="ARBA" id="ARBA00004479"/>
    </source>
</evidence>
<sequence length="225" mass="26004">MLIFIGILVLLPLARGFLITVDAHEMACFFDRAQVKDKVAISFEVMEGGFKDIAVEILAPDNEMLYHAEAETSGKYTFAANKDGQYTLCFDNSKSTLTPKVLMFHYTVVKDIGHYIDPHKRTDDIVEQSVLQEYINELSSQIIVVQHEQEYMHARYKGHLELSANVHFRLVAWSIFGPSLLLGMTVIEIYYLKRFFEVKRVLWKCICENIKSGRKWPLSWSMSRL</sequence>
<dbReference type="PANTHER" id="PTHR22811">
    <property type="entry name" value="TRANSMEMBRANE EMP24 DOMAIN-CONTAINING PROTEIN"/>
    <property type="match status" value="1"/>
</dbReference>
<name>A0A0Q9XLT5_DROMO</name>
<reference evidence="13 14" key="1">
    <citation type="journal article" date="2007" name="Nature">
        <title>Evolution of genes and genomes on the Drosophila phylogeny.</title>
        <authorList>
            <consortium name="Drosophila 12 Genomes Consortium"/>
            <person name="Clark A.G."/>
            <person name="Eisen M.B."/>
            <person name="Smith D.R."/>
            <person name="Bergman C.M."/>
            <person name="Oliver B."/>
            <person name="Markow T.A."/>
            <person name="Kaufman T.C."/>
            <person name="Kellis M."/>
            <person name="Gelbart W."/>
            <person name="Iyer V.N."/>
            <person name="Pollard D.A."/>
            <person name="Sackton T.B."/>
            <person name="Larracuente A.M."/>
            <person name="Singh N.D."/>
            <person name="Abad J.P."/>
            <person name="Abt D.N."/>
            <person name="Adryan B."/>
            <person name="Aguade M."/>
            <person name="Akashi H."/>
            <person name="Anderson W.W."/>
            <person name="Aquadro C.F."/>
            <person name="Ardell D.H."/>
            <person name="Arguello R."/>
            <person name="Artieri C.G."/>
            <person name="Barbash D.A."/>
            <person name="Barker D."/>
            <person name="Barsanti P."/>
            <person name="Batterham P."/>
            <person name="Batzoglou S."/>
            <person name="Begun D."/>
            <person name="Bhutkar A."/>
            <person name="Blanco E."/>
            <person name="Bosak S.A."/>
            <person name="Bradley R.K."/>
            <person name="Brand A.D."/>
            <person name="Brent M.R."/>
            <person name="Brooks A.N."/>
            <person name="Brown R.H."/>
            <person name="Butlin R.K."/>
            <person name="Caggese C."/>
            <person name="Calvi B.R."/>
            <person name="Bernardo de Carvalho A."/>
            <person name="Caspi A."/>
            <person name="Castrezana S."/>
            <person name="Celniker S.E."/>
            <person name="Chang J.L."/>
            <person name="Chapple C."/>
            <person name="Chatterji S."/>
            <person name="Chinwalla A."/>
            <person name="Civetta A."/>
            <person name="Clifton S.W."/>
            <person name="Comeron J.M."/>
            <person name="Costello J.C."/>
            <person name="Coyne J.A."/>
            <person name="Daub J."/>
            <person name="David R.G."/>
            <person name="Delcher A.L."/>
            <person name="Delehaunty K."/>
            <person name="Do C.B."/>
            <person name="Ebling H."/>
            <person name="Edwards K."/>
            <person name="Eickbush T."/>
            <person name="Evans J.D."/>
            <person name="Filipski A."/>
            <person name="Findeiss S."/>
            <person name="Freyhult E."/>
            <person name="Fulton L."/>
            <person name="Fulton R."/>
            <person name="Garcia A.C."/>
            <person name="Gardiner A."/>
            <person name="Garfield D.A."/>
            <person name="Garvin B.E."/>
            <person name="Gibson G."/>
            <person name="Gilbert D."/>
            <person name="Gnerre S."/>
            <person name="Godfrey J."/>
            <person name="Good R."/>
            <person name="Gotea V."/>
            <person name="Gravely B."/>
            <person name="Greenberg A.J."/>
            <person name="Griffiths-Jones S."/>
            <person name="Gross S."/>
            <person name="Guigo R."/>
            <person name="Gustafson E.A."/>
            <person name="Haerty W."/>
            <person name="Hahn M.W."/>
            <person name="Halligan D.L."/>
            <person name="Halpern A.L."/>
            <person name="Halter G.M."/>
            <person name="Han M.V."/>
            <person name="Heger A."/>
            <person name="Hillier L."/>
            <person name="Hinrichs A.S."/>
            <person name="Holmes I."/>
            <person name="Hoskins R.A."/>
            <person name="Hubisz M.J."/>
            <person name="Hultmark D."/>
            <person name="Huntley M.A."/>
            <person name="Jaffe D.B."/>
            <person name="Jagadeeshan S."/>
            <person name="Jeck W.R."/>
            <person name="Johnson J."/>
            <person name="Jones C.D."/>
            <person name="Jordan W.C."/>
            <person name="Karpen G.H."/>
            <person name="Kataoka E."/>
            <person name="Keightley P.D."/>
            <person name="Kheradpour P."/>
            <person name="Kirkness E.F."/>
            <person name="Koerich L.B."/>
            <person name="Kristiansen K."/>
            <person name="Kudrna D."/>
            <person name="Kulathinal R.J."/>
            <person name="Kumar S."/>
            <person name="Kwok R."/>
            <person name="Lander E."/>
            <person name="Langley C.H."/>
            <person name="Lapoint R."/>
            <person name="Lazzaro B.P."/>
            <person name="Lee S.J."/>
            <person name="Levesque L."/>
            <person name="Li R."/>
            <person name="Lin C.F."/>
            <person name="Lin M.F."/>
            <person name="Lindblad-Toh K."/>
            <person name="Llopart A."/>
            <person name="Long M."/>
            <person name="Low L."/>
            <person name="Lozovsky E."/>
            <person name="Lu J."/>
            <person name="Luo M."/>
            <person name="Machado C.A."/>
            <person name="Makalowski W."/>
            <person name="Marzo M."/>
            <person name="Matsuda M."/>
            <person name="Matzkin L."/>
            <person name="McAllister B."/>
            <person name="McBride C.S."/>
            <person name="McKernan B."/>
            <person name="McKernan K."/>
            <person name="Mendez-Lago M."/>
            <person name="Minx P."/>
            <person name="Mollenhauer M.U."/>
            <person name="Montooth K."/>
            <person name="Mount S.M."/>
            <person name="Mu X."/>
            <person name="Myers E."/>
            <person name="Negre B."/>
            <person name="Newfeld S."/>
            <person name="Nielsen R."/>
            <person name="Noor M.A."/>
            <person name="O'Grady P."/>
            <person name="Pachter L."/>
            <person name="Papaceit M."/>
            <person name="Parisi M.J."/>
            <person name="Parisi M."/>
            <person name="Parts L."/>
            <person name="Pedersen J.S."/>
            <person name="Pesole G."/>
            <person name="Phillippy A.M."/>
            <person name="Ponting C.P."/>
            <person name="Pop M."/>
            <person name="Porcelli D."/>
            <person name="Powell J.R."/>
            <person name="Prohaska S."/>
            <person name="Pruitt K."/>
            <person name="Puig M."/>
            <person name="Quesneville H."/>
            <person name="Ram K.R."/>
            <person name="Rand D."/>
            <person name="Rasmussen M.D."/>
            <person name="Reed L.K."/>
            <person name="Reenan R."/>
            <person name="Reily A."/>
            <person name="Remington K.A."/>
            <person name="Rieger T.T."/>
            <person name="Ritchie M.G."/>
            <person name="Robin C."/>
            <person name="Rogers Y.H."/>
            <person name="Rohde C."/>
            <person name="Rozas J."/>
            <person name="Rubenfield M.J."/>
            <person name="Ruiz A."/>
            <person name="Russo S."/>
            <person name="Salzberg S.L."/>
            <person name="Sanchez-Gracia A."/>
            <person name="Saranga D.J."/>
            <person name="Sato H."/>
            <person name="Schaeffer S.W."/>
            <person name="Schatz M.C."/>
            <person name="Schlenke T."/>
            <person name="Schwartz R."/>
            <person name="Segarra C."/>
            <person name="Singh R.S."/>
            <person name="Sirot L."/>
            <person name="Sirota M."/>
            <person name="Sisneros N.B."/>
            <person name="Smith C.D."/>
            <person name="Smith T.F."/>
            <person name="Spieth J."/>
            <person name="Stage D.E."/>
            <person name="Stark A."/>
            <person name="Stephan W."/>
            <person name="Strausberg R.L."/>
            <person name="Strempel S."/>
            <person name="Sturgill D."/>
            <person name="Sutton G."/>
            <person name="Sutton G.G."/>
            <person name="Tao W."/>
            <person name="Teichmann S."/>
            <person name="Tobari Y.N."/>
            <person name="Tomimura Y."/>
            <person name="Tsolas J.M."/>
            <person name="Valente V.L."/>
            <person name="Venter E."/>
            <person name="Venter J.C."/>
            <person name="Vicario S."/>
            <person name="Vieira F.G."/>
            <person name="Vilella A.J."/>
            <person name="Villasante A."/>
            <person name="Walenz B."/>
            <person name="Wang J."/>
            <person name="Wasserman M."/>
            <person name="Watts T."/>
            <person name="Wilson D."/>
            <person name="Wilson R.K."/>
            <person name="Wing R.A."/>
            <person name="Wolfner M.F."/>
            <person name="Wong A."/>
            <person name="Wong G.K."/>
            <person name="Wu C.I."/>
            <person name="Wu G."/>
            <person name="Yamamoto D."/>
            <person name="Yang H.P."/>
            <person name="Yang S.P."/>
            <person name="Yorke J.A."/>
            <person name="Yoshida K."/>
            <person name="Zdobnov E."/>
            <person name="Zhang P."/>
            <person name="Zhang Y."/>
            <person name="Zimin A.V."/>
            <person name="Baldwin J."/>
            <person name="Abdouelleil A."/>
            <person name="Abdulkadir J."/>
            <person name="Abebe A."/>
            <person name="Abera B."/>
            <person name="Abreu J."/>
            <person name="Acer S.C."/>
            <person name="Aftuck L."/>
            <person name="Alexander A."/>
            <person name="An P."/>
            <person name="Anderson E."/>
            <person name="Anderson S."/>
            <person name="Arachi H."/>
            <person name="Azer M."/>
            <person name="Bachantsang P."/>
            <person name="Barry A."/>
            <person name="Bayul T."/>
            <person name="Berlin A."/>
            <person name="Bessette D."/>
            <person name="Bloom T."/>
            <person name="Blye J."/>
            <person name="Boguslavskiy L."/>
            <person name="Bonnet C."/>
            <person name="Boukhgalter B."/>
            <person name="Bourzgui I."/>
            <person name="Brown A."/>
            <person name="Cahill P."/>
            <person name="Channer S."/>
            <person name="Cheshatsang Y."/>
            <person name="Chuda L."/>
            <person name="Citroen M."/>
            <person name="Collymore A."/>
            <person name="Cooke P."/>
            <person name="Costello M."/>
            <person name="D'Aco K."/>
            <person name="Daza R."/>
            <person name="De Haan G."/>
            <person name="DeGray S."/>
            <person name="DeMaso C."/>
            <person name="Dhargay N."/>
            <person name="Dooley K."/>
            <person name="Dooley E."/>
            <person name="Doricent M."/>
            <person name="Dorje P."/>
            <person name="Dorjee K."/>
            <person name="Dupes A."/>
            <person name="Elong R."/>
            <person name="Falk J."/>
            <person name="Farina A."/>
            <person name="Faro S."/>
            <person name="Ferguson D."/>
            <person name="Fisher S."/>
            <person name="Foley C.D."/>
            <person name="Franke A."/>
            <person name="Friedrich D."/>
            <person name="Gadbois L."/>
            <person name="Gearin G."/>
            <person name="Gearin C.R."/>
            <person name="Giannoukos G."/>
            <person name="Goode T."/>
            <person name="Graham J."/>
            <person name="Grandbois E."/>
            <person name="Grewal S."/>
            <person name="Gyaltsen K."/>
            <person name="Hafez N."/>
            <person name="Hagos B."/>
            <person name="Hall J."/>
            <person name="Henson C."/>
            <person name="Hollinger A."/>
            <person name="Honan T."/>
            <person name="Huard M.D."/>
            <person name="Hughes L."/>
            <person name="Hurhula B."/>
            <person name="Husby M.E."/>
            <person name="Kamat A."/>
            <person name="Kanga B."/>
            <person name="Kashin S."/>
            <person name="Khazanovich D."/>
            <person name="Kisner P."/>
            <person name="Lance K."/>
            <person name="Lara M."/>
            <person name="Lee W."/>
            <person name="Lennon N."/>
            <person name="Letendre F."/>
            <person name="LeVine R."/>
            <person name="Lipovsky A."/>
            <person name="Liu X."/>
            <person name="Liu J."/>
            <person name="Liu S."/>
            <person name="Lokyitsang T."/>
            <person name="Lokyitsang Y."/>
            <person name="Lubonja R."/>
            <person name="Lui A."/>
            <person name="MacDonald P."/>
            <person name="Magnisalis V."/>
            <person name="Maru K."/>
            <person name="Matthews C."/>
            <person name="McCusker W."/>
            <person name="McDonough S."/>
            <person name="Mehta T."/>
            <person name="Meldrim J."/>
            <person name="Meneus L."/>
            <person name="Mihai O."/>
            <person name="Mihalev A."/>
            <person name="Mihova T."/>
            <person name="Mittelman R."/>
            <person name="Mlenga V."/>
            <person name="Montmayeur A."/>
            <person name="Mulrain L."/>
            <person name="Navidi A."/>
            <person name="Naylor J."/>
            <person name="Negash T."/>
            <person name="Nguyen T."/>
            <person name="Nguyen N."/>
            <person name="Nicol R."/>
            <person name="Norbu C."/>
            <person name="Norbu N."/>
            <person name="Novod N."/>
            <person name="O'Neill B."/>
            <person name="Osman S."/>
            <person name="Markiewicz E."/>
            <person name="Oyono O.L."/>
            <person name="Patti C."/>
            <person name="Phunkhang P."/>
            <person name="Pierre F."/>
            <person name="Priest M."/>
            <person name="Raghuraman S."/>
            <person name="Rege F."/>
            <person name="Reyes R."/>
            <person name="Rise C."/>
            <person name="Rogov P."/>
            <person name="Ross K."/>
            <person name="Ryan E."/>
            <person name="Settipalli S."/>
            <person name="Shea T."/>
            <person name="Sherpa N."/>
            <person name="Shi L."/>
            <person name="Shih D."/>
            <person name="Sparrow T."/>
            <person name="Spaulding J."/>
            <person name="Stalker J."/>
            <person name="Stange-Thomann N."/>
            <person name="Stavropoulos S."/>
            <person name="Stone C."/>
            <person name="Strader C."/>
            <person name="Tesfaye S."/>
            <person name="Thomson T."/>
            <person name="Thoulutsang Y."/>
            <person name="Thoulutsang D."/>
            <person name="Topham K."/>
            <person name="Topping I."/>
            <person name="Tsamla T."/>
            <person name="Vassiliev H."/>
            <person name="Vo A."/>
            <person name="Wangchuk T."/>
            <person name="Wangdi T."/>
            <person name="Weiand M."/>
            <person name="Wilkinson J."/>
            <person name="Wilson A."/>
            <person name="Yadav S."/>
            <person name="Young G."/>
            <person name="Yu Q."/>
            <person name="Zembek L."/>
            <person name="Zhong D."/>
            <person name="Zimmer A."/>
            <person name="Zwirko Z."/>
            <person name="Jaffe D.B."/>
            <person name="Alvarez P."/>
            <person name="Brockman W."/>
            <person name="Butler J."/>
            <person name="Chin C."/>
            <person name="Gnerre S."/>
            <person name="Grabherr M."/>
            <person name="Kleber M."/>
            <person name="Mauceli E."/>
            <person name="MacCallum I."/>
        </authorList>
    </citation>
    <scope>NUCLEOTIDE SEQUENCE [LARGE SCALE GENOMIC DNA]</scope>
    <source>
        <strain evidence="14">Tucson 15081-1352.22</strain>
    </source>
</reference>
<dbReference type="InterPro" id="IPR015720">
    <property type="entry name" value="Emp24-like"/>
</dbReference>
<evidence type="ECO:0000256" key="11">
    <source>
        <dbReference type="SAM" id="SignalP"/>
    </source>
</evidence>
<evidence type="ECO:0000256" key="9">
    <source>
        <dbReference type="RuleBase" id="RU003827"/>
    </source>
</evidence>
<keyword evidence="7 10" id="KW-0472">Membrane</keyword>
<evidence type="ECO:0000256" key="5">
    <source>
        <dbReference type="ARBA" id="ARBA00022729"/>
    </source>
</evidence>
<feature type="domain" description="GOLD" evidence="12">
    <location>
        <begin position="26"/>
        <end position="108"/>
    </location>
</feature>
<comment type="similarity">
    <text evidence="2 9">Belongs to the EMP24/GP25L family.</text>
</comment>
<feature type="signal peptide" evidence="11">
    <location>
        <begin position="1"/>
        <end position="16"/>
    </location>
</feature>
<evidence type="ECO:0000313" key="13">
    <source>
        <dbReference type="EMBL" id="KRG04968.1"/>
    </source>
</evidence>
<evidence type="ECO:0000259" key="12">
    <source>
        <dbReference type="PROSITE" id="PS50866"/>
    </source>
</evidence>
<dbReference type="FunCoup" id="A0A0Q9XLT5">
    <property type="interactions" value="362"/>
</dbReference>
<evidence type="ECO:0000256" key="10">
    <source>
        <dbReference type="SAM" id="Phobius"/>
    </source>
</evidence>
<dbReference type="Proteomes" id="UP000009192">
    <property type="component" value="Unassembled WGS sequence"/>
</dbReference>
<keyword evidence="5 11" id="KW-0732">Signal</keyword>
<keyword evidence="3" id="KW-0217">Developmental protein</keyword>
<evidence type="ECO:0000256" key="8">
    <source>
        <dbReference type="ARBA" id="ARBA00037847"/>
    </source>
</evidence>
<dbReference type="InterPro" id="IPR009038">
    <property type="entry name" value="GOLD_dom"/>
</dbReference>
<keyword evidence="14" id="KW-1185">Reference proteome</keyword>
<evidence type="ECO:0000256" key="3">
    <source>
        <dbReference type="ARBA" id="ARBA00022473"/>
    </source>
</evidence>
<dbReference type="InterPro" id="IPR036598">
    <property type="entry name" value="GOLD_dom_sf"/>
</dbReference>
<dbReference type="KEGG" id="dmo:Dmoj_GI18814"/>
<accession>A0A0Q9XLT5</accession>
<dbReference type="Pfam" id="PF01105">
    <property type="entry name" value="EMP24_GP25L"/>
    <property type="match status" value="1"/>
</dbReference>
<dbReference type="SMART" id="SM01190">
    <property type="entry name" value="EMP24_GP25L"/>
    <property type="match status" value="1"/>
</dbReference>
<dbReference type="SUPFAM" id="SSF101576">
    <property type="entry name" value="Supernatant protein factor (SPF), C-terminal domain"/>
    <property type="match status" value="1"/>
</dbReference>
<dbReference type="SMR" id="A0A0Q9XLT5"/>
<dbReference type="PROSITE" id="PS50866">
    <property type="entry name" value="GOLD"/>
    <property type="match status" value="1"/>
</dbReference>
<evidence type="ECO:0000256" key="2">
    <source>
        <dbReference type="ARBA" id="ARBA00007104"/>
    </source>
</evidence>
<proteinExistence type="inferred from homology"/>
<evidence type="ECO:0000256" key="4">
    <source>
        <dbReference type="ARBA" id="ARBA00022692"/>
    </source>
</evidence>
<dbReference type="GO" id="GO:0016020">
    <property type="term" value="C:membrane"/>
    <property type="evidence" value="ECO:0007669"/>
    <property type="project" value="UniProtKB-SubCell"/>
</dbReference>